<proteinExistence type="predicted"/>
<keyword evidence="5" id="KW-1185">Reference proteome</keyword>
<dbReference type="GO" id="GO:0000329">
    <property type="term" value="C:fungal-type vacuole membrane"/>
    <property type="evidence" value="ECO:0007669"/>
    <property type="project" value="TreeGrafter"/>
</dbReference>
<dbReference type="OrthoDB" id="286301at2759"/>
<evidence type="ECO:0000313" key="5">
    <source>
        <dbReference type="Proteomes" id="UP000027222"/>
    </source>
</evidence>
<dbReference type="PROSITE" id="PS50213">
    <property type="entry name" value="FAS1"/>
    <property type="match status" value="2"/>
</dbReference>
<dbReference type="HOGENOM" id="CLU_033355_1_0_1"/>
<dbReference type="InterPro" id="IPR036378">
    <property type="entry name" value="FAS1_dom_sf"/>
</dbReference>
<accession>A0A067T2I2</accession>
<dbReference type="GO" id="GO:0016236">
    <property type="term" value="P:macroautophagy"/>
    <property type="evidence" value="ECO:0007669"/>
    <property type="project" value="TreeGrafter"/>
</dbReference>
<dbReference type="InterPro" id="IPR000782">
    <property type="entry name" value="FAS1_domain"/>
</dbReference>
<dbReference type="PANTHER" id="PTHR10900:SF122">
    <property type="entry name" value="FAS1 DOMAIN-CONTAINING PROTEIN"/>
    <property type="match status" value="1"/>
</dbReference>
<dbReference type="Gene3D" id="2.30.180.10">
    <property type="entry name" value="FAS1 domain"/>
    <property type="match status" value="2"/>
</dbReference>
<feature type="chain" id="PRO_5001648800" description="FAS1 domain-containing protein" evidence="2">
    <location>
        <begin position="24"/>
        <end position="560"/>
    </location>
</feature>
<feature type="region of interest" description="Disordered" evidence="1">
    <location>
        <begin position="115"/>
        <end position="160"/>
    </location>
</feature>
<evidence type="ECO:0000256" key="2">
    <source>
        <dbReference type="SAM" id="SignalP"/>
    </source>
</evidence>
<dbReference type="Proteomes" id="UP000027222">
    <property type="component" value="Unassembled WGS sequence"/>
</dbReference>
<feature type="signal peptide" evidence="2">
    <location>
        <begin position="1"/>
        <end position="23"/>
    </location>
</feature>
<evidence type="ECO:0000256" key="1">
    <source>
        <dbReference type="SAM" id="MobiDB-lite"/>
    </source>
</evidence>
<feature type="domain" description="FAS1" evidence="3">
    <location>
        <begin position="32"/>
        <end position="168"/>
    </location>
</feature>
<protein>
    <recommendedName>
        <fullName evidence="3">FAS1 domain-containing protein</fullName>
    </recommendedName>
</protein>
<keyword evidence="2" id="KW-0732">Signal</keyword>
<dbReference type="GO" id="GO:0005615">
    <property type="term" value="C:extracellular space"/>
    <property type="evidence" value="ECO:0007669"/>
    <property type="project" value="TreeGrafter"/>
</dbReference>
<dbReference type="Pfam" id="PF02469">
    <property type="entry name" value="Fasciclin"/>
    <property type="match status" value="2"/>
</dbReference>
<evidence type="ECO:0000259" key="3">
    <source>
        <dbReference type="PROSITE" id="PS50213"/>
    </source>
</evidence>
<feature type="region of interest" description="Disordered" evidence="1">
    <location>
        <begin position="504"/>
        <end position="560"/>
    </location>
</feature>
<organism evidence="4 5">
    <name type="scientific">Galerina marginata (strain CBS 339.88)</name>
    <dbReference type="NCBI Taxonomy" id="685588"/>
    <lineage>
        <taxon>Eukaryota</taxon>
        <taxon>Fungi</taxon>
        <taxon>Dikarya</taxon>
        <taxon>Basidiomycota</taxon>
        <taxon>Agaricomycotina</taxon>
        <taxon>Agaricomycetes</taxon>
        <taxon>Agaricomycetidae</taxon>
        <taxon>Agaricales</taxon>
        <taxon>Agaricineae</taxon>
        <taxon>Strophariaceae</taxon>
        <taxon>Galerina</taxon>
    </lineage>
</organism>
<sequence>MRFANLPLSFLLPLFPLLGLVTAQDQNSTSTYVQECVDALQSAGFTALAHVITTVSSTESGKSLFYQLSSGNNYTLFAPDNNAIQAVPASVSGNSSLLAEYLSYHVVSGDFKNESYGGGGSTSTSSSTYYSSTSTSRSASRSSSRRFPTSTASYSNSNGPTYTVTATATPSGFAALFGRFERLWNNPGNSSGPQPYSGIWPKVTIGRTLLNAPQLVKLPASKSQVLVWTKYQSNGNVFILNQGRRVSVTRSTTWRNLFINGITGVLTPPGKLSNVLDTINASTLKALLSAVRVPSSRGGTVTALAKLQSARGVTVFVPNNAAFRPGGPGKSNWNSPTNQTNQTSVIGLLENHYLNSTVLYSTLIANNSRVTTAGGEPLQFRQDSSGGIVIIDAKGTSARIVQSDVLLENGVAHVIDRVLFVEDVDPSAASQAYGSATASAAAASGSTETGPIGIGGGYGGPTVTATLTSYSSYSTSFTTASSTTEPSSSRFSSSLLSSSFFSLSSAPTSESSTTTETSTATETSTSSVEPSTTESSTTESSTTVESTTVQSTVTVTGSAT</sequence>
<gene>
    <name evidence="4" type="ORF">GALMADRAFT_228341</name>
</gene>
<dbReference type="STRING" id="685588.A0A067T2I2"/>
<dbReference type="PANTHER" id="PTHR10900">
    <property type="entry name" value="PERIOSTIN-RELATED"/>
    <property type="match status" value="1"/>
</dbReference>
<reference evidence="5" key="1">
    <citation type="journal article" date="2014" name="Proc. Natl. Acad. Sci. U.S.A.">
        <title>Extensive sampling of basidiomycete genomes demonstrates inadequacy of the white-rot/brown-rot paradigm for wood decay fungi.</title>
        <authorList>
            <person name="Riley R."/>
            <person name="Salamov A.A."/>
            <person name="Brown D.W."/>
            <person name="Nagy L.G."/>
            <person name="Floudas D."/>
            <person name="Held B.W."/>
            <person name="Levasseur A."/>
            <person name="Lombard V."/>
            <person name="Morin E."/>
            <person name="Otillar R."/>
            <person name="Lindquist E.A."/>
            <person name="Sun H."/>
            <person name="LaButti K.M."/>
            <person name="Schmutz J."/>
            <person name="Jabbour D."/>
            <person name="Luo H."/>
            <person name="Baker S.E."/>
            <person name="Pisabarro A.G."/>
            <person name="Walton J.D."/>
            <person name="Blanchette R.A."/>
            <person name="Henrissat B."/>
            <person name="Martin F."/>
            <person name="Cullen D."/>
            <person name="Hibbett D.S."/>
            <person name="Grigoriev I.V."/>
        </authorList>
    </citation>
    <scope>NUCLEOTIDE SEQUENCE [LARGE SCALE GENOMIC DNA]</scope>
    <source>
        <strain evidence="5">CBS 339.88</strain>
    </source>
</reference>
<feature type="domain" description="FAS1" evidence="3">
    <location>
        <begin position="259"/>
        <end position="419"/>
    </location>
</feature>
<dbReference type="SUPFAM" id="SSF82153">
    <property type="entry name" value="FAS1 domain"/>
    <property type="match status" value="2"/>
</dbReference>
<feature type="compositionally biased region" description="Low complexity" evidence="1">
    <location>
        <begin position="122"/>
        <end position="153"/>
    </location>
</feature>
<evidence type="ECO:0000313" key="4">
    <source>
        <dbReference type="EMBL" id="KDR73238.1"/>
    </source>
</evidence>
<dbReference type="InterPro" id="IPR050904">
    <property type="entry name" value="Adhesion/Biosynth-related"/>
</dbReference>
<dbReference type="EMBL" id="KL142386">
    <property type="protein sequence ID" value="KDR73238.1"/>
    <property type="molecule type" value="Genomic_DNA"/>
</dbReference>
<dbReference type="AlphaFoldDB" id="A0A067T2I2"/>
<dbReference type="SMART" id="SM00554">
    <property type="entry name" value="FAS1"/>
    <property type="match status" value="1"/>
</dbReference>
<name>A0A067T2I2_GALM3</name>